<feature type="domain" description="Protein kinase" evidence="9">
    <location>
        <begin position="22"/>
        <end position="344"/>
    </location>
</feature>
<dbReference type="EMBL" id="VRMN01000005">
    <property type="protein sequence ID" value="KAA8493935.1"/>
    <property type="molecule type" value="Genomic_DNA"/>
</dbReference>
<proteinExistence type="inferred from homology"/>
<comment type="caution">
    <text evidence="10">The sequence shown here is derived from an EMBL/GenBank/DDBJ whole genome shotgun (WGS) entry which is preliminary data.</text>
</comment>
<dbReference type="GO" id="GO:0005524">
    <property type="term" value="F:ATP binding"/>
    <property type="evidence" value="ECO:0007669"/>
    <property type="project" value="UniProtKB-UniRule"/>
</dbReference>
<comment type="cofactor">
    <cofactor evidence="8">
        <name>Mg(2+)</name>
        <dbReference type="ChEBI" id="CHEBI:18420"/>
    </cofactor>
</comment>
<keyword evidence="8" id="KW-0460">Magnesium</keyword>
<evidence type="ECO:0000256" key="8">
    <source>
        <dbReference type="RuleBase" id="RU361165"/>
    </source>
</evidence>
<keyword evidence="1 7" id="KW-0723">Serine/threonine-protein kinase</keyword>
<evidence type="ECO:0000256" key="6">
    <source>
        <dbReference type="PROSITE-ProRule" id="PRU10141"/>
    </source>
</evidence>
<comment type="activity regulation">
    <text evidence="8">Activated by threonine and tyrosine phosphorylation.</text>
</comment>
<keyword evidence="2 8" id="KW-0808">Transferase</keyword>
<dbReference type="PROSITE" id="PS01351">
    <property type="entry name" value="MAPK"/>
    <property type="match status" value="1"/>
</dbReference>
<evidence type="ECO:0000256" key="4">
    <source>
        <dbReference type="ARBA" id="ARBA00022777"/>
    </source>
</evidence>
<keyword evidence="5 6" id="KW-0067">ATP-binding</keyword>
<dbReference type="InterPro" id="IPR003527">
    <property type="entry name" value="MAP_kinase_CS"/>
</dbReference>
<dbReference type="SMART" id="SM00220">
    <property type="entry name" value="S_TKc"/>
    <property type="match status" value="1"/>
</dbReference>
<accession>A0A5J4YRN2</accession>
<dbReference type="PANTHER" id="PTHR24055">
    <property type="entry name" value="MITOGEN-ACTIVATED PROTEIN KINASE"/>
    <property type="match status" value="1"/>
</dbReference>
<dbReference type="GO" id="GO:0004707">
    <property type="term" value="F:MAP kinase activity"/>
    <property type="evidence" value="ECO:0007669"/>
    <property type="project" value="UniProtKB-EC"/>
</dbReference>
<evidence type="ECO:0000256" key="2">
    <source>
        <dbReference type="ARBA" id="ARBA00022679"/>
    </source>
</evidence>
<evidence type="ECO:0000313" key="10">
    <source>
        <dbReference type="EMBL" id="KAA8493935.1"/>
    </source>
</evidence>
<dbReference type="Gene3D" id="3.30.200.20">
    <property type="entry name" value="Phosphorylase Kinase, domain 1"/>
    <property type="match status" value="1"/>
</dbReference>
<gene>
    <name evidence="10" type="ORF">FVE85_3910</name>
</gene>
<comment type="catalytic activity">
    <reaction evidence="8">
        <text>L-threonyl-[protein] + ATP = O-phospho-L-threonyl-[protein] + ADP + H(+)</text>
        <dbReference type="Rhea" id="RHEA:46608"/>
        <dbReference type="Rhea" id="RHEA-COMP:11060"/>
        <dbReference type="Rhea" id="RHEA-COMP:11605"/>
        <dbReference type="ChEBI" id="CHEBI:15378"/>
        <dbReference type="ChEBI" id="CHEBI:30013"/>
        <dbReference type="ChEBI" id="CHEBI:30616"/>
        <dbReference type="ChEBI" id="CHEBI:61977"/>
        <dbReference type="ChEBI" id="CHEBI:456216"/>
        <dbReference type="EC" id="2.7.11.24"/>
    </reaction>
</comment>
<evidence type="ECO:0000256" key="7">
    <source>
        <dbReference type="RuleBase" id="RU000304"/>
    </source>
</evidence>
<dbReference type="InterPro" id="IPR050117">
    <property type="entry name" value="MAPK"/>
</dbReference>
<comment type="similarity">
    <text evidence="8">Belongs to the protein kinase superfamily. Ser/Thr protein kinase family. MAP kinase subfamily.</text>
</comment>
<dbReference type="PROSITE" id="PS00108">
    <property type="entry name" value="PROTEIN_KINASE_ST"/>
    <property type="match status" value="1"/>
</dbReference>
<dbReference type="Gene3D" id="1.10.510.10">
    <property type="entry name" value="Transferase(Phosphotransferase) domain 1"/>
    <property type="match status" value="1"/>
</dbReference>
<dbReference type="FunFam" id="1.10.510.10:FF:000624">
    <property type="entry name" value="Mitogen-activated protein kinase"/>
    <property type="match status" value="1"/>
</dbReference>
<dbReference type="EC" id="2.7.11.24" evidence="8"/>
<reference evidence="11" key="1">
    <citation type="journal article" date="2019" name="Nat. Commun.">
        <title>Expansion of phycobilisome linker gene families in mesophilic red algae.</title>
        <authorList>
            <person name="Lee J."/>
            <person name="Kim D."/>
            <person name="Bhattacharya D."/>
            <person name="Yoon H.S."/>
        </authorList>
    </citation>
    <scope>NUCLEOTIDE SEQUENCE [LARGE SCALE GENOMIC DNA]</scope>
    <source>
        <strain evidence="11">CCMP 1328</strain>
    </source>
</reference>
<dbReference type="PROSITE" id="PS50011">
    <property type="entry name" value="PROTEIN_KINASE_DOM"/>
    <property type="match status" value="1"/>
</dbReference>
<protein>
    <recommendedName>
        <fullName evidence="8">Mitogen-activated protein kinase</fullName>
        <ecNumber evidence="8">2.7.11.24</ecNumber>
    </recommendedName>
</protein>
<evidence type="ECO:0000256" key="1">
    <source>
        <dbReference type="ARBA" id="ARBA00022527"/>
    </source>
</evidence>
<sequence>MAAERPSSATMTTLPARHDNRYQLMHELGRGSYGVVFKAWDTHARRFVAIKRNDHPFDHFGSAVRVLREITFLRLLKSHENIVTLTDICAPGSADECGTVYLVFECMTTDLHRLLNSPRQVASLTTEHVRFIMFQLLRALAFMHARKVLHRDLKPSNILINNTCEVRLCDFGLSRAFVESSQTDFVFWTDYVATRWYRAPELILQFSANYEAGIDIWAAGCVFGELLTRGRPMFPGQSFVHQVELMVVTLGKPPTSVTQRAEPRIRSLMQQLPEPALSHERECTARDMRVRRLQSHFSVCCGAGNDSPGVELKDNDAIDLLAGMLDWNPSARITALDALRHPYFSSIYRREYEPVLVQPICRSECMFENLTHLAQLRTAYLTELVKHYHPQLGPVLLPSPAADAADKGAHEQEFRRRLRLVSQAERLRAMFKLAGSATHVTPLHDSLPDPKI</sequence>
<dbReference type="Proteomes" id="UP000324585">
    <property type="component" value="Unassembled WGS sequence"/>
</dbReference>
<keyword evidence="3 6" id="KW-0547">Nucleotide-binding</keyword>
<keyword evidence="4 8" id="KW-0418">Kinase</keyword>
<evidence type="ECO:0000256" key="5">
    <source>
        <dbReference type="ARBA" id="ARBA00022840"/>
    </source>
</evidence>
<dbReference type="InterPro" id="IPR008271">
    <property type="entry name" value="Ser/Thr_kinase_AS"/>
</dbReference>
<dbReference type="AlphaFoldDB" id="A0A5J4YRN2"/>
<dbReference type="Pfam" id="PF00069">
    <property type="entry name" value="Pkinase"/>
    <property type="match status" value="1"/>
</dbReference>
<dbReference type="SUPFAM" id="SSF56112">
    <property type="entry name" value="Protein kinase-like (PK-like)"/>
    <property type="match status" value="1"/>
</dbReference>
<dbReference type="InterPro" id="IPR011009">
    <property type="entry name" value="Kinase-like_dom_sf"/>
</dbReference>
<organism evidence="10 11">
    <name type="scientific">Porphyridium purpureum</name>
    <name type="common">Red alga</name>
    <name type="synonym">Porphyridium cruentum</name>
    <dbReference type="NCBI Taxonomy" id="35688"/>
    <lineage>
        <taxon>Eukaryota</taxon>
        <taxon>Rhodophyta</taxon>
        <taxon>Bangiophyceae</taxon>
        <taxon>Porphyridiales</taxon>
        <taxon>Porphyridiaceae</taxon>
        <taxon>Porphyridium</taxon>
    </lineage>
</organism>
<dbReference type="PROSITE" id="PS00107">
    <property type="entry name" value="PROTEIN_KINASE_ATP"/>
    <property type="match status" value="1"/>
</dbReference>
<evidence type="ECO:0000313" key="11">
    <source>
        <dbReference type="Proteomes" id="UP000324585"/>
    </source>
</evidence>
<dbReference type="InterPro" id="IPR000719">
    <property type="entry name" value="Prot_kinase_dom"/>
</dbReference>
<evidence type="ECO:0000259" key="9">
    <source>
        <dbReference type="PROSITE" id="PS50011"/>
    </source>
</evidence>
<name>A0A5J4YRN2_PORPP</name>
<dbReference type="OrthoDB" id="1732493at2759"/>
<evidence type="ECO:0000256" key="3">
    <source>
        <dbReference type="ARBA" id="ARBA00022741"/>
    </source>
</evidence>
<dbReference type="InterPro" id="IPR017441">
    <property type="entry name" value="Protein_kinase_ATP_BS"/>
</dbReference>
<feature type="binding site" evidence="6">
    <location>
        <position position="51"/>
    </location>
    <ligand>
        <name>ATP</name>
        <dbReference type="ChEBI" id="CHEBI:30616"/>
    </ligand>
</feature>
<keyword evidence="11" id="KW-1185">Reference proteome</keyword>
<dbReference type="OMA" id="SHERECT"/>